<sequence>VVGNALEYTGIDEITKPDANAIQQQNDLMNKH</sequence>
<proteinExistence type="predicted"/>
<evidence type="ECO:0000313" key="1">
    <source>
        <dbReference type="EMBL" id="CAF4426346.1"/>
    </source>
</evidence>
<protein>
    <submittedName>
        <fullName evidence="1">Uncharacterized protein</fullName>
    </submittedName>
</protein>
<dbReference type="EMBL" id="CAJOBG010043286">
    <property type="protein sequence ID" value="CAF4426346.1"/>
    <property type="molecule type" value="Genomic_DNA"/>
</dbReference>
<dbReference type="Proteomes" id="UP000663866">
    <property type="component" value="Unassembled WGS sequence"/>
</dbReference>
<comment type="caution">
    <text evidence="1">The sequence shown here is derived from an EMBL/GenBank/DDBJ whole genome shotgun (WGS) entry which is preliminary data.</text>
</comment>
<reference evidence="1" key="1">
    <citation type="submission" date="2021-02" db="EMBL/GenBank/DDBJ databases">
        <authorList>
            <person name="Nowell W R."/>
        </authorList>
    </citation>
    <scope>NUCLEOTIDE SEQUENCE</scope>
</reference>
<accession>A0A820QWL3</accession>
<keyword evidence="2" id="KW-1185">Reference proteome</keyword>
<organism evidence="1 2">
    <name type="scientific">Rotaria magnacalcarata</name>
    <dbReference type="NCBI Taxonomy" id="392030"/>
    <lineage>
        <taxon>Eukaryota</taxon>
        <taxon>Metazoa</taxon>
        <taxon>Spiralia</taxon>
        <taxon>Gnathifera</taxon>
        <taxon>Rotifera</taxon>
        <taxon>Eurotatoria</taxon>
        <taxon>Bdelloidea</taxon>
        <taxon>Philodinida</taxon>
        <taxon>Philodinidae</taxon>
        <taxon>Rotaria</taxon>
    </lineage>
</organism>
<evidence type="ECO:0000313" key="2">
    <source>
        <dbReference type="Proteomes" id="UP000663866"/>
    </source>
</evidence>
<dbReference type="AlphaFoldDB" id="A0A820QWL3"/>
<gene>
    <name evidence="1" type="ORF">OVN521_LOCUS36414</name>
</gene>
<name>A0A820QWL3_9BILA</name>
<feature type="non-terminal residue" evidence="1">
    <location>
        <position position="1"/>
    </location>
</feature>